<comment type="caution">
    <text evidence="7">The sequence shown here is derived from an EMBL/GenBank/DDBJ whole genome shotgun (WGS) entry which is preliminary data.</text>
</comment>
<evidence type="ECO:0000313" key="8">
    <source>
        <dbReference type="Proteomes" id="UP000224130"/>
    </source>
</evidence>
<dbReference type="PROSITE" id="PS01081">
    <property type="entry name" value="HTH_TETR_1"/>
    <property type="match status" value="1"/>
</dbReference>
<feature type="DNA-binding region" description="H-T-H motif" evidence="5">
    <location>
        <begin position="44"/>
        <end position="63"/>
    </location>
</feature>
<evidence type="ECO:0000259" key="6">
    <source>
        <dbReference type="PROSITE" id="PS50977"/>
    </source>
</evidence>
<sequence>MSTPSAPTGTAAATRRRLDPAARRAQVVETACAIARADGLAQVTTRAVAARAGITAALVSHYVPSMDELVADVFGRVVTAELDDVAALLDGVPPARALELLVRTLLDGDRDDVTLVWVESWALGRRNEALAARVRDRMDAWKSLVRRVIDAGVATGDLEVADPDAAAWQVLGMIDGLNAQSLVRWGATTDRADLVVRAVEGMLTRRGPGGTPPGPRRG</sequence>
<name>A0A2A9EVF3_9MICO</name>
<dbReference type="Pfam" id="PF00440">
    <property type="entry name" value="TetR_N"/>
    <property type="match status" value="1"/>
</dbReference>
<dbReference type="GO" id="GO:0003700">
    <property type="term" value="F:DNA-binding transcription factor activity"/>
    <property type="evidence" value="ECO:0007669"/>
    <property type="project" value="TreeGrafter"/>
</dbReference>
<dbReference type="EMBL" id="PDJJ01000001">
    <property type="protein sequence ID" value="PFG42868.1"/>
    <property type="molecule type" value="Genomic_DNA"/>
</dbReference>
<keyword evidence="2" id="KW-0805">Transcription regulation</keyword>
<dbReference type="PANTHER" id="PTHR30055">
    <property type="entry name" value="HTH-TYPE TRANSCRIPTIONAL REGULATOR RUTR"/>
    <property type="match status" value="1"/>
</dbReference>
<dbReference type="InterPro" id="IPR023772">
    <property type="entry name" value="DNA-bd_HTH_TetR-type_CS"/>
</dbReference>
<gene>
    <name evidence="7" type="ORF">ATJ88_1541</name>
</gene>
<evidence type="ECO:0000256" key="5">
    <source>
        <dbReference type="PROSITE-ProRule" id="PRU00335"/>
    </source>
</evidence>
<keyword evidence="4" id="KW-0804">Transcription</keyword>
<proteinExistence type="predicted"/>
<dbReference type="PANTHER" id="PTHR30055:SF228">
    <property type="entry name" value="TRANSCRIPTIONAL REGULATOR-RELATED"/>
    <property type="match status" value="1"/>
</dbReference>
<feature type="domain" description="HTH tetR-type" evidence="6">
    <location>
        <begin position="21"/>
        <end position="81"/>
    </location>
</feature>
<accession>A0A2A9EVF3</accession>
<keyword evidence="3 5" id="KW-0238">DNA-binding</keyword>
<dbReference type="RefSeq" id="WP_098463314.1">
    <property type="nucleotide sequence ID" value="NZ_PDJJ01000001.1"/>
</dbReference>
<evidence type="ECO:0000313" key="7">
    <source>
        <dbReference type="EMBL" id="PFG42868.1"/>
    </source>
</evidence>
<evidence type="ECO:0000256" key="1">
    <source>
        <dbReference type="ARBA" id="ARBA00022491"/>
    </source>
</evidence>
<dbReference type="GO" id="GO:0000976">
    <property type="term" value="F:transcription cis-regulatory region binding"/>
    <property type="evidence" value="ECO:0007669"/>
    <property type="project" value="TreeGrafter"/>
</dbReference>
<organism evidence="7 8">
    <name type="scientific">Isoptericola jiangsuensis</name>
    <dbReference type="NCBI Taxonomy" id="548579"/>
    <lineage>
        <taxon>Bacteria</taxon>
        <taxon>Bacillati</taxon>
        <taxon>Actinomycetota</taxon>
        <taxon>Actinomycetes</taxon>
        <taxon>Micrococcales</taxon>
        <taxon>Promicromonosporaceae</taxon>
        <taxon>Isoptericola</taxon>
    </lineage>
</organism>
<evidence type="ECO:0000256" key="3">
    <source>
        <dbReference type="ARBA" id="ARBA00023125"/>
    </source>
</evidence>
<keyword evidence="1" id="KW-0678">Repressor</keyword>
<evidence type="ECO:0000256" key="2">
    <source>
        <dbReference type="ARBA" id="ARBA00023015"/>
    </source>
</evidence>
<dbReference type="InterPro" id="IPR009057">
    <property type="entry name" value="Homeodomain-like_sf"/>
</dbReference>
<protein>
    <submittedName>
        <fullName evidence="7">TetR family transcriptional regulator</fullName>
    </submittedName>
</protein>
<dbReference type="SUPFAM" id="SSF48498">
    <property type="entry name" value="Tetracyclin repressor-like, C-terminal domain"/>
    <property type="match status" value="1"/>
</dbReference>
<dbReference type="AlphaFoldDB" id="A0A2A9EVF3"/>
<reference evidence="7 8" key="1">
    <citation type="submission" date="2017-10" db="EMBL/GenBank/DDBJ databases">
        <title>Sequencing the genomes of 1000 actinobacteria strains.</title>
        <authorList>
            <person name="Klenk H.-P."/>
        </authorList>
    </citation>
    <scope>NUCLEOTIDE SEQUENCE [LARGE SCALE GENOMIC DNA]</scope>
    <source>
        <strain evidence="7 8">DSM 21863</strain>
    </source>
</reference>
<dbReference type="SUPFAM" id="SSF46689">
    <property type="entry name" value="Homeodomain-like"/>
    <property type="match status" value="1"/>
</dbReference>
<dbReference type="InterPro" id="IPR050109">
    <property type="entry name" value="HTH-type_TetR-like_transc_reg"/>
</dbReference>
<dbReference type="Proteomes" id="UP000224130">
    <property type="component" value="Unassembled WGS sequence"/>
</dbReference>
<dbReference type="OrthoDB" id="3196926at2"/>
<dbReference type="Gene3D" id="1.10.357.10">
    <property type="entry name" value="Tetracycline Repressor, domain 2"/>
    <property type="match status" value="1"/>
</dbReference>
<dbReference type="Pfam" id="PF13977">
    <property type="entry name" value="TetR_C_6"/>
    <property type="match status" value="1"/>
</dbReference>
<dbReference type="InterPro" id="IPR039538">
    <property type="entry name" value="BetI_C"/>
</dbReference>
<keyword evidence="8" id="KW-1185">Reference proteome</keyword>
<dbReference type="PROSITE" id="PS50977">
    <property type="entry name" value="HTH_TETR_2"/>
    <property type="match status" value="1"/>
</dbReference>
<evidence type="ECO:0000256" key="4">
    <source>
        <dbReference type="ARBA" id="ARBA00023163"/>
    </source>
</evidence>
<dbReference type="InterPro" id="IPR036271">
    <property type="entry name" value="Tet_transcr_reg_TetR-rel_C_sf"/>
</dbReference>
<dbReference type="InterPro" id="IPR001647">
    <property type="entry name" value="HTH_TetR"/>
</dbReference>